<sequence length="3079" mass="347492">MCYKGIMHNTNFVVANQETIVELMGFIRRVFPDMKSHHQPPLKLQQTTAPSSVMNSTDSLDQIDSPKIGTTELTFDFHRLNVLLLRGIVKDGSVQGRKICTATMSEAKIQATVDTSIVVEGSLGGLQVLDLTPEGHMHQRIISVGKDPLLDMTHPLYVMSQNLPDDDAKAFSFKFIRSLNSTETSDDDQAEIIARMASLWYTHSSQFLAELQSCATEFKQYMANLARSIRSAATDMALGLVHARLSASIYGSALSFSDIASPRRRRRSSSMDQTFSGYSSARETIPQTPYSPEEYTEYMINIKLDVVLDSPVVILPRSSNNAQVFVGHLGKITLTNNKKINLEDIDAEDSKIENYEIEVKDMNIFSLDTTSRRVPGPLMSRPEIVYNCDTLAKPILHDTVLQLNIVRELYKTPSSSTSASNILLEGSGDNNNEENKAFENIQVTGSVVTALKVSLARYQYEQLIDTVTWLMSTPSVVTAHDNTNAPLRPNSTLTDITEEDTGVPTLKMDPHVRAKLFPGVTGAKQQQEKKRLQAIKVLFELPNFIVELCGDSPMGEQGLVDLSFRDFCFIYEKSHQYETNIQVSLRSILMEDLLQPEGAKQRAMVVSSCDDELPPGSSCISRSCPNMSDNLYMSNIAHGSLPTNLEPAQLLLGIERKTVDMCNPTDNLDYPCTPPPSPTGRRRAQKNLVLISTLIVDPKAPNFRSHYKSVERSTSVDFNCLDLVVNVESWVLVIDFFSVVPSPTTRDSKPVVERQYSHDILEDRSQFSSETNVSVRSLTMVLVRPDRDLAKANISRLNLTIKSNRLRNETKGELGSMSLVDLTPHGQLYRERFLTSGKQALNFSYYRFGPNEPKDYDAQFKLEMASVLYVHTKRFVAEIIAFFNHFTQLQAVMASIRAATSGQKMKDSTFRLSLIIEAASPVILLPVSSKSTDLLICDLGQLSITNKFQHSNDVGTISVEIDKPTAKKCLLDVMHLELQNVDLYAGTREADTSYSKNKRASGSYDMFRLGSCIVKKNGSSILTEPCHLKLQVERNLDAAICHNVPDMSIHGELSTLEGSLNESQYRLIRGLLEHNIGENTEHILPSVQPPPISAEPNIHDVWTINSIRLDLLNVIIRLNNSAPLACVNFIKSRLIIENFSNFCQDIDLVSQEILIRDTRFEDAPANKRSNVFTDILEPLRGTNKERSTVQVEIHSRKRHDRTKSTILLNNMRLMAVFDWWEAARDFIFQNIDDVTRSPTHDAAVIKNSKPEEDVNYEFKLNVTDSELVVFEDTSQWDTNVVILKSTTVISYKPFMTEKPMSCNLNNCEMYSCILGMEDETASSIIDPVTLNIDINRDKVLEVLLQRLIIRVSYFDMKMFLQILNSLPKQMLSGKKEEEPFPANLKNQIDKLTALGFTIEDCVFALERNNRKLDDAALWLTQNAIPRSSSQHQVEDVEHQSFDLSSQHQVEDVEHQSFDLSAIEVKADCISLNIIDDCGDVDVPLLELSLSNLNLRQCLTPLVSNDVGNASQGALECTVTSDYYNRVLSGWEPVIEPWKCFLLWNHCLTSNLSRNRLQMRIESAELLNVNVTSTLIELYKLVRDNWTQDFYSNTRDTASTSSRAQSSSSGYRRRLPFVPFAIKNETGSQLKFTTITSELDELYEYKSTKKAHKWHTVEHGNTVPFSFKTRGKLRHIDSHKMRMHRLGVQIEGYETVTLVTIDKVGVYFRNALPSAQNKKQQDLPPVRIVFDVALEGSARKLVTVRSALMIVNKLRDDVEIKLENRARPQQANQWGGPGENFLIRSNDALPVPLIYTHYAISVRPINQIYTFSTQIQWERVAKPGEMLYELRSCHANRGQVYRFCSVSKRELYPHDRPITLQGVTGHFTQPGHTITLFPTLLLVNLLPVDLTFKITGGSGRVHAGSNAPITFVDTEQDLELKLQLENYSSSSTIRVPINCLRTTFRLKLEDNLKRKLNLTINVSPHSEAKLKITVSAPFWIINKTGLPLVFKQGGVSNEASGQFAEHESARMVAPLLFSFSDLDASPTVVARVGSNIIMDGVPQWCHNFHLQRGCQVRQLKVSLKDGRPDTVFLIGIEVRNGRGKYRDTNIVIISPRFQLHNKTSYQLLFAQSCGKRDMTDQRVSRPLKTYLKAMPDCHMPFHWSHFDQEQLLCVLILDIPDCWWSGGLKIDRTESMHVNIRDANGRMYFLRLEIVLQGATYFVVFTDADTMPPPLRVDNFSEVSIIFSQTCCKDIVHSIARAHSSVPYAWDKPMKPQMITLEAPGGVIHSYDMREFGPSRGLTYENFIYIAFSGTFKKSTGNSDIYDVESQELVLDVINKTQVVLARKQPGQRSQLWRMTTTGQLQHEGSSPPSYPQQPKSENVYVLDIEGFAPQPSSYTNLCLRRPDPRRKSTQTWRFTEEGRLCCVHNNMCVQAQDGFYGLRQGSPVACWQQWNAAVLGLPQPICHRTNENGIPLEQAVSRQRLRPGSGFLDVEISTDGPTRVISIWDKKDKNRKYAMSDDKDWVNIVPKQRPCLLKGHEDTDKKESKEFQFTLKLKGLGVSVIAKNPSQELLFAYFSNINGETLLTSASNRFCISVEDIQIDNQLFDSPTPIFLHVTKPSSRNTKDAQENMPALDISAELQPVLNENAVIFKYFIMTLKKLTVHLEERLLLKLFDFVGFNFQEEILYNTDENDYEAQRVLIDLSAAHARRYYFGLIQLQPSQIRLSMKTATKLSSQSSIIKKKLGFTFIKFEDAAIDLEPFRREHPFETLQFLIHSIIKHFRDELKWQAAVILGSVDFLGNPLGFMNDVSEGVNGLLREGNVGGLVTNLAHGLSNSAAKVTETISDGLGLVTMDDEHEEMRQKIRQEGSGRSGATGIFKQVYEGATNEGIQGVFSGIGKGLVGAVAKPVVGVLDLASETARAVRDSSRGSSRKLPDKIRPARCVFGIGDLLPRYSLKQALGQQYLHTLNDKNYDEQLVAYENLRLDYDDLHIIISNQRIRIVTNLNGPNLTTIIVCHLSDLEKCRTVTEENRHYIEITMHVQSANTALVYQDPVKKPRVRCESHELATIVLQQLNYAKRLYDERLHTLNTDNINCED</sequence>
<gene>
    <name evidence="3" type="ORF">QE152_g5705</name>
</gene>
<dbReference type="Gene3D" id="2.80.10.50">
    <property type="match status" value="1"/>
</dbReference>
<dbReference type="GO" id="GO:0045053">
    <property type="term" value="P:protein retention in Golgi apparatus"/>
    <property type="evidence" value="ECO:0007669"/>
    <property type="project" value="TreeGrafter"/>
</dbReference>
<evidence type="ECO:0000313" key="4">
    <source>
        <dbReference type="Proteomes" id="UP001458880"/>
    </source>
</evidence>
<evidence type="ECO:0000256" key="1">
    <source>
        <dbReference type="SAM" id="MobiDB-lite"/>
    </source>
</evidence>
<dbReference type="Pfam" id="PF25033">
    <property type="entry name" value="VPS13_M"/>
    <property type="match status" value="1"/>
</dbReference>
<feature type="domain" description="UBA" evidence="2">
    <location>
        <begin position="1374"/>
        <end position="1422"/>
    </location>
</feature>
<dbReference type="EMBL" id="JASPKY010000035">
    <property type="protein sequence ID" value="KAK9746979.1"/>
    <property type="molecule type" value="Genomic_DNA"/>
</dbReference>
<evidence type="ECO:0000313" key="3">
    <source>
        <dbReference type="EMBL" id="KAK9746979.1"/>
    </source>
</evidence>
<dbReference type="PANTHER" id="PTHR16166:SF141">
    <property type="entry name" value="INTERMEMBRANE LIPID TRANSFER PROTEIN VPS13D"/>
    <property type="match status" value="1"/>
</dbReference>
<feature type="compositionally biased region" description="Polar residues" evidence="1">
    <location>
        <begin position="44"/>
        <end position="60"/>
    </location>
</feature>
<dbReference type="InterPro" id="IPR041969">
    <property type="entry name" value="VP13D_UBA"/>
</dbReference>
<dbReference type="InterPro" id="IPR035992">
    <property type="entry name" value="Ricin_B-like_lectins"/>
</dbReference>
<feature type="compositionally biased region" description="Polar residues" evidence="1">
    <location>
        <begin position="271"/>
        <end position="289"/>
    </location>
</feature>
<dbReference type="CDD" id="cd14306">
    <property type="entry name" value="UBA_VP13D"/>
    <property type="match status" value="1"/>
</dbReference>
<dbReference type="GO" id="GO:0007005">
    <property type="term" value="P:mitochondrion organization"/>
    <property type="evidence" value="ECO:0007669"/>
    <property type="project" value="TreeGrafter"/>
</dbReference>
<dbReference type="Pfam" id="PF25036">
    <property type="entry name" value="VPS13_VAB"/>
    <property type="match status" value="1"/>
</dbReference>
<proteinExistence type="predicted"/>
<dbReference type="Proteomes" id="UP001458880">
    <property type="component" value="Unassembled WGS sequence"/>
</dbReference>
<dbReference type="PROSITE" id="PS50030">
    <property type="entry name" value="UBA"/>
    <property type="match status" value="1"/>
</dbReference>
<dbReference type="InterPro" id="IPR015940">
    <property type="entry name" value="UBA"/>
</dbReference>
<protein>
    <submittedName>
        <fullName evidence="3">SHR-binding domain of vacuolar-sorting associated protein 13</fullName>
    </submittedName>
</protein>
<comment type="caution">
    <text evidence="3">The sequence shown here is derived from an EMBL/GenBank/DDBJ whole genome shotgun (WGS) entry which is preliminary data.</text>
</comment>
<reference evidence="3 4" key="1">
    <citation type="journal article" date="2024" name="BMC Genomics">
        <title>De novo assembly and annotation of Popillia japonica's genome with initial clues to its potential as an invasive pest.</title>
        <authorList>
            <person name="Cucini C."/>
            <person name="Boschi S."/>
            <person name="Funari R."/>
            <person name="Cardaioli E."/>
            <person name="Iannotti N."/>
            <person name="Marturano G."/>
            <person name="Paoli F."/>
            <person name="Bruttini M."/>
            <person name="Carapelli A."/>
            <person name="Frati F."/>
            <person name="Nardi F."/>
        </authorList>
    </citation>
    <scope>NUCLEOTIDE SEQUENCE [LARGE SCALE GENOMIC DNA]</scope>
    <source>
        <strain evidence="3">DMR45628</strain>
    </source>
</reference>
<dbReference type="InterPro" id="IPR009060">
    <property type="entry name" value="UBA-like_sf"/>
</dbReference>
<dbReference type="SUPFAM" id="SSF46934">
    <property type="entry name" value="UBA-like"/>
    <property type="match status" value="1"/>
</dbReference>
<dbReference type="SUPFAM" id="SSF50370">
    <property type="entry name" value="Ricin B-like lectins"/>
    <property type="match status" value="1"/>
</dbReference>
<feature type="region of interest" description="Disordered" evidence="1">
    <location>
        <begin position="37"/>
        <end position="60"/>
    </location>
</feature>
<feature type="region of interest" description="Disordered" evidence="1">
    <location>
        <begin position="265"/>
        <end position="289"/>
    </location>
</feature>
<dbReference type="CDD" id="cd23453">
    <property type="entry name" value="beta-trefoil_Ricin_VPS13D"/>
    <property type="match status" value="1"/>
</dbReference>
<evidence type="ECO:0000259" key="2">
    <source>
        <dbReference type="PROSITE" id="PS50030"/>
    </source>
</evidence>
<dbReference type="InterPro" id="IPR056747">
    <property type="entry name" value="VPS13-like_M"/>
</dbReference>
<name>A0AAW1MLX9_POPJA</name>
<dbReference type="GO" id="GO:0006623">
    <property type="term" value="P:protein targeting to vacuole"/>
    <property type="evidence" value="ECO:0007669"/>
    <property type="project" value="TreeGrafter"/>
</dbReference>
<dbReference type="InterPro" id="IPR009543">
    <property type="entry name" value="VPS13_VAB"/>
</dbReference>
<dbReference type="InterPro" id="IPR026847">
    <property type="entry name" value="VPS13"/>
</dbReference>
<accession>A0AAW1MLX9</accession>
<keyword evidence="4" id="KW-1185">Reference proteome</keyword>
<dbReference type="PANTHER" id="PTHR16166">
    <property type="entry name" value="VACUOLAR PROTEIN SORTING-ASSOCIATED PROTEIN VPS13"/>
    <property type="match status" value="1"/>
</dbReference>
<organism evidence="3 4">
    <name type="scientific">Popillia japonica</name>
    <name type="common">Japanese beetle</name>
    <dbReference type="NCBI Taxonomy" id="7064"/>
    <lineage>
        <taxon>Eukaryota</taxon>
        <taxon>Metazoa</taxon>
        <taxon>Ecdysozoa</taxon>
        <taxon>Arthropoda</taxon>
        <taxon>Hexapoda</taxon>
        <taxon>Insecta</taxon>
        <taxon>Pterygota</taxon>
        <taxon>Neoptera</taxon>
        <taxon>Endopterygota</taxon>
        <taxon>Coleoptera</taxon>
        <taxon>Polyphaga</taxon>
        <taxon>Scarabaeiformia</taxon>
        <taxon>Scarabaeidae</taxon>
        <taxon>Rutelinae</taxon>
        <taxon>Popillia</taxon>
    </lineage>
</organism>